<dbReference type="VEuPathDB" id="FungiDB:QG37_03792"/>
<keyword evidence="7" id="KW-0732">Signal</keyword>
<reference evidence="11" key="3">
    <citation type="journal article" date="2017" name="Clin. Infect. Dis.">
        <title>Simultaneous emergence of multidrug-resistant Candida auris on 3 continents confirmed by whole-genome sequencing and epidemiological analyses.</title>
        <authorList>
            <person name="Lockhart S.R."/>
            <person name="Etienne K.A."/>
            <person name="Vallabhaneni S."/>
            <person name="Farooqi J."/>
            <person name="Chowdhary A."/>
            <person name="Govender N.P."/>
            <person name="Colombo A.L."/>
            <person name="Calvo B."/>
            <person name="Cuomo C.A."/>
            <person name="Desjardins C.A."/>
            <person name="Berkow E.L."/>
            <person name="Castanheira M."/>
            <person name="Magobo R.E."/>
            <person name="Jabeen K."/>
            <person name="Asghar R.J."/>
            <person name="Meis J.F."/>
            <person name="Jackson B."/>
            <person name="Chiller T."/>
            <person name="Litvintseva A.P."/>
        </authorList>
    </citation>
    <scope>NUCLEOTIDE SEQUENCE [LARGE SCALE GENOMIC DNA]</scope>
    <source>
        <strain evidence="11">B8441</strain>
    </source>
</reference>
<keyword evidence="4 5" id="KW-0720">Serine protease</keyword>
<dbReference type="STRING" id="498019.A0A2H0ZFV7"/>
<dbReference type="PROSITE" id="PS00138">
    <property type="entry name" value="SUBTILASE_SER"/>
    <property type="match status" value="1"/>
</dbReference>
<dbReference type="SUPFAM" id="SSF54897">
    <property type="entry name" value="Protease propeptides/inhibitors"/>
    <property type="match status" value="1"/>
</dbReference>
<dbReference type="Gene3D" id="3.40.50.200">
    <property type="entry name" value="Peptidase S8/S53 domain"/>
    <property type="match status" value="1"/>
</dbReference>
<evidence type="ECO:0000313" key="13">
    <source>
        <dbReference type="Proteomes" id="UP000037122"/>
    </source>
</evidence>
<dbReference type="PANTHER" id="PTHR43806:SF11">
    <property type="entry name" value="CEREVISIN-RELATED"/>
    <property type="match status" value="1"/>
</dbReference>
<reference evidence="12" key="5">
    <citation type="submission" date="2021-06" db="EMBL/GenBank/DDBJ databases">
        <title>Candida auris outbreak in lebanese hospital.</title>
        <authorList>
            <person name="Finianos M."/>
        </authorList>
    </citation>
    <scope>NUCLEOTIDE SEQUENCE</scope>
    <source>
        <strain evidence="12">CA7LBN</strain>
    </source>
</reference>
<evidence type="ECO:0000256" key="3">
    <source>
        <dbReference type="ARBA" id="ARBA00022801"/>
    </source>
</evidence>
<name>A0A2H0ZFV7_CANAR</name>
<dbReference type="Pfam" id="PF05922">
    <property type="entry name" value="Inhibitor_I9"/>
    <property type="match status" value="1"/>
</dbReference>
<evidence type="ECO:0000256" key="7">
    <source>
        <dbReference type="SAM" id="SignalP"/>
    </source>
</evidence>
<dbReference type="CDD" id="cd04077">
    <property type="entry name" value="Peptidases_S8_PCSK9_ProteinaseK_like"/>
    <property type="match status" value="1"/>
</dbReference>
<evidence type="ECO:0000256" key="1">
    <source>
        <dbReference type="ARBA" id="ARBA00011073"/>
    </source>
</evidence>
<dbReference type="Proteomes" id="UP000037122">
    <property type="component" value="Unassembled WGS sequence"/>
</dbReference>
<dbReference type="InterPro" id="IPR022398">
    <property type="entry name" value="Peptidase_S8_His-AS"/>
</dbReference>
<dbReference type="VEuPathDB" id="FungiDB:B9J08_004551"/>
<dbReference type="VEuPathDB" id="FungiDB:CJI97_004901"/>
<feature type="domain" description="Peptidase S8/S53" evidence="8">
    <location>
        <begin position="166"/>
        <end position="411"/>
    </location>
</feature>
<dbReference type="GO" id="GO:0004252">
    <property type="term" value="F:serine-type endopeptidase activity"/>
    <property type="evidence" value="ECO:0007669"/>
    <property type="project" value="UniProtKB-UniRule"/>
</dbReference>
<keyword evidence="2 5" id="KW-0645">Protease</keyword>
<dbReference type="VEuPathDB" id="FungiDB:CJJ09_004513"/>
<evidence type="ECO:0000313" key="11">
    <source>
        <dbReference type="EMBL" id="PIS49528.1"/>
    </source>
</evidence>
<dbReference type="PRINTS" id="PR00723">
    <property type="entry name" value="SUBTILISIN"/>
</dbReference>
<sequence length="437" mass="46591">MRISTLTFIFVLGNALGALIPLHNDNVDIEKRTVEAPQVEQRDALAPLFKVAAPVKSRFIVVYKDDISDEDKDNEFAWISSLLARRDGADTLKSFDIASFRGYVGNFDDSTVERIRNSGAVKYVEEDAEVEASSITTENTESWGLARISSRSLPKDKKYIYDTDGGKGVTTYVVDSGVKTDDPDFEGRAKVGAVIAWSDEPDSAKAHGTHVAGTVGSKTWGVAKKVDIISVSVFNPTGKAYISDILKGFEYCIADHKQKVNAQVKGYRGATLNMSIGGVKSTAWTDGLNALVDNGIHAVVAAGNENKQACDFSPGLSKAITVGGIDDSDNAYVNMNGGSCVDINAPAVNVPSVGTSQSPTYMTGTSMASPHVAGLAAYYLSLQPGLGSEFSDSLVAPAELRKRLLNIATKDAISNLKKDTPNLLAYNGASLPGAFWL</sequence>
<feature type="chain" id="PRO_5030010104" description="Type VII secretion-associated serine protease mycosin" evidence="7">
    <location>
        <begin position="18"/>
        <end position="437"/>
    </location>
</feature>
<dbReference type="InterPro" id="IPR023828">
    <property type="entry name" value="Peptidase_S8_Ser-AS"/>
</dbReference>
<reference evidence="11" key="4">
    <citation type="submission" date="2017-11" db="EMBL/GenBank/DDBJ databases">
        <title>Candida auris genome assembly and annotation.</title>
        <authorList>
            <person name="Munoz J.F."/>
            <person name="Gade L.G."/>
            <person name="Chow N.A."/>
            <person name="Litvintseva A.P."/>
            <person name="Loparev V.N."/>
            <person name="Cuomo C.A."/>
        </authorList>
    </citation>
    <scope>NUCLEOTIDE SEQUENCE</scope>
    <source>
        <strain evidence="11">B8441</strain>
    </source>
</reference>
<dbReference type="GO" id="GO:0006508">
    <property type="term" value="P:proteolysis"/>
    <property type="evidence" value="ECO:0007669"/>
    <property type="project" value="UniProtKB-KW"/>
</dbReference>
<dbReference type="PANTHER" id="PTHR43806">
    <property type="entry name" value="PEPTIDASE S8"/>
    <property type="match status" value="1"/>
</dbReference>
<dbReference type="PROSITE" id="PS51892">
    <property type="entry name" value="SUBTILASE"/>
    <property type="match status" value="1"/>
</dbReference>
<dbReference type="OMA" id="TENTESW"/>
<reference evidence="13" key="1">
    <citation type="journal article" date="2015" name="BMC Genomics">
        <title>Draft genome of a commonly misdiagnosed multidrug resistant pathogen Candida auris.</title>
        <authorList>
            <person name="Chatterjee S."/>
            <person name="Alampalli S.V."/>
            <person name="Nageshan R.K."/>
            <person name="Chettiar S.T."/>
            <person name="Joshi S."/>
            <person name="Tatu U.S."/>
        </authorList>
    </citation>
    <scope>NUCLEOTIDE SEQUENCE [LARGE SCALE GENOMIC DNA]</scope>
    <source>
        <strain evidence="13">6684</strain>
    </source>
</reference>
<gene>
    <name evidence="11" type="ORF">B9J08_004551</name>
    <name evidence="12" type="ORF">CA7LBN_003934</name>
    <name evidence="10" type="ORF">QG37_03792</name>
</gene>
<dbReference type="InterPro" id="IPR015500">
    <property type="entry name" value="Peptidase_S8_subtilisin-rel"/>
</dbReference>
<dbReference type="SUPFAM" id="SSF52743">
    <property type="entry name" value="Subtilisin-like"/>
    <property type="match status" value="1"/>
</dbReference>
<dbReference type="FunFam" id="3.40.50.200:FF:000007">
    <property type="entry name" value="Subtilisin-like serine protease"/>
    <property type="match status" value="1"/>
</dbReference>
<dbReference type="InterPro" id="IPR000209">
    <property type="entry name" value="Peptidase_S8/S53_dom"/>
</dbReference>
<dbReference type="VEuPathDB" id="FungiDB:CJJ07_004514"/>
<dbReference type="PROSITE" id="PS00137">
    <property type="entry name" value="SUBTILASE_HIS"/>
    <property type="match status" value="1"/>
</dbReference>
<organism evidence="11">
    <name type="scientific">Candidozyma auris</name>
    <name type="common">Yeast</name>
    <name type="synonym">Candida auris</name>
    <dbReference type="NCBI Taxonomy" id="498019"/>
    <lineage>
        <taxon>Eukaryota</taxon>
        <taxon>Fungi</taxon>
        <taxon>Dikarya</taxon>
        <taxon>Ascomycota</taxon>
        <taxon>Saccharomycotina</taxon>
        <taxon>Pichiomycetes</taxon>
        <taxon>Metschnikowiaceae</taxon>
        <taxon>Candidozyma</taxon>
    </lineage>
</organism>
<dbReference type="AlphaFoldDB" id="A0A2H0ZFV7"/>
<dbReference type="Gene3D" id="3.30.70.80">
    <property type="entry name" value="Peptidase S8 propeptide/proteinase inhibitor I9"/>
    <property type="match status" value="1"/>
</dbReference>
<dbReference type="InterPro" id="IPR010259">
    <property type="entry name" value="S8pro/Inhibitor_I9"/>
</dbReference>
<evidence type="ECO:0000256" key="6">
    <source>
        <dbReference type="RuleBase" id="RU003355"/>
    </source>
</evidence>
<dbReference type="VEuPathDB" id="FungiDB:CJI96_0004599"/>
<dbReference type="PROSITE" id="PS00136">
    <property type="entry name" value="SUBTILASE_ASP"/>
    <property type="match status" value="1"/>
</dbReference>
<protein>
    <recommendedName>
        <fullName evidence="14">Type VII secretion-associated serine protease mycosin</fullName>
    </recommendedName>
</protein>
<feature type="active site" description="Charge relay system" evidence="5">
    <location>
        <position position="175"/>
    </location>
</feature>
<evidence type="ECO:0000313" key="10">
    <source>
        <dbReference type="EMBL" id="KND99251.1"/>
    </source>
</evidence>
<evidence type="ECO:0000256" key="2">
    <source>
        <dbReference type="ARBA" id="ARBA00022670"/>
    </source>
</evidence>
<accession>A0A2H0ZFV7</accession>
<dbReference type="InterPro" id="IPR037045">
    <property type="entry name" value="S8pro/Inhibitor_I9_sf"/>
</dbReference>
<evidence type="ECO:0008006" key="14">
    <source>
        <dbReference type="Google" id="ProtNLM"/>
    </source>
</evidence>
<evidence type="ECO:0000259" key="8">
    <source>
        <dbReference type="Pfam" id="PF00082"/>
    </source>
</evidence>
<dbReference type="InterPro" id="IPR050131">
    <property type="entry name" value="Peptidase_S8_subtilisin-like"/>
</dbReference>
<feature type="active site" description="Charge relay system" evidence="5">
    <location>
        <position position="366"/>
    </location>
</feature>
<evidence type="ECO:0000256" key="5">
    <source>
        <dbReference type="PROSITE-ProRule" id="PRU01240"/>
    </source>
</evidence>
<dbReference type="InterPro" id="IPR023827">
    <property type="entry name" value="Peptidase_S8_Asp-AS"/>
</dbReference>
<evidence type="ECO:0000313" key="12">
    <source>
        <dbReference type="EMBL" id="QWW25052.1"/>
    </source>
</evidence>
<dbReference type="Pfam" id="PF00082">
    <property type="entry name" value="Peptidase_S8"/>
    <property type="match status" value="1"/>
</dbReference>
<dbReference type="EMBL" id="CP076753">
    <property type="protein sequence ID" value="QWW25052.1"/>
    <property type="molecule type" value="Genomic_DNA"/>
</dbReference>
<dbReference type="InterPro" id="IPR036852">
    <property type="entry name" value="Peptidase_S8/S53_dom_sf"/>
</dbReference>
<evidence type="ECO:0000259" key="9">
    <source>
        <dbReference type="Pfam" id="PF05922"/>
    </source>
</evidence>
<comment type="similarity">
    <text evidence="1 5 6">Belongs to the peptidase S8 family.</text>
</comment>
<keyword evidence="3 5" id="KW-0378">Hydrolase</keyword>
<proteinExistence type="inferred from homology"/>
<reference evidence="10" key="2">
    <citation type="submission" date="2015-07" db="EMBL/GenBank/DDBJ databases">
        <title>Draft Genome of a commonly misdiagnosed multidrug resistant pathogen Candida auris.</title>
        <authorList>
            <person name="Alampalli S.V."/>
            <person name="Chatterjee S."/>
            <person name="Nageshan R.K."/>
            <person name="Joshi S."/>
            <person name="Thiruganasambandam S.C."/>
            <person name="Tatu U.S."/>
        </authorList>
    </citation>
    <scope>NUCLEOTIDE SEQUENCE [LARGE SCALE GENOMIC DNA]</scope>
    <source>
        <strain evidence="10">6684</strain>
    </source>
</reference>
<feature type="domain" description="Inhibitor I9" evidence="9">
    <location>
        <begin position="59"/>
        <end position="132"/>
    </location>
</feature>
<evidence type="ECO:0000256" key="4">
    <source>
        <dbReference type="ARBA" id="ARBA00022825"/>
    </source>
</evidence>
<feature type="active site" description="Charge relay system" evidence="5">
    <location>
        <position position="207"/>
    </location>
</feature>
<dbReference type="InterPro" id="IPR034193">
    <property type="entry name" value="PCSK9_ProteinaseK-like"/>
</dbReference>
<dbReference type="EMBL" id="LGST01000025">
    <property type="protein sequence ID" value="KND99251.1"/>
    <property type="molecule type" value="Genomic_DNA"/>
</dbReference>
<dbReference type="Proteomes" id="UP000825438">
    <property type="component" value="Chromosome V"/>
</dbReference>
<feature type="signal peptide" evidence="7">
    <location>
        <begin position="1"/>
        <end position="17"/>
    </location>
</feature>
<dbReference type="EMBL" id="PEKT02000009">
    <property type="protein sequence ID" value="PIS49528.1"/>
    <property type="molecule type" value="Genomic_DNA"/>
</dbReference>
<accession>A0A0L0NYJ6</accession>